<evidence type="ECO:0000256" key="3">
    <source>
        <dbReference type="ARBA" id="ARBA00022553"/>
    </source>
</evidence>
<feature type="signal peptide" evidence="8">
    <location>
        <begin position="1"/>
        <end position="23"/>
    </location>
</feature>
<dbReference type="SUPFAM" id="SSF63829">
    <property type="entry name" value="Calcium-dependent phosphotriesterase"/>
    <property type="match status" value="3"/>
</dbReference>
<evidence type="ECO:0000256" key="7">
    <source>
        <dbReference type="SAM" id="Phobius"/>
    </source>
</evidence>
<keyword evidence="4" id="KW-0808">Transferase</keyword>
<dbReference type="SUPFAM" id="SSF47384">
    <property type="entry name" value="Homodimeric domain of signal transducing histidine kinase"/>
    <property type="match status" value="1"/>
</dbReference>
<dbReference type="InterPro" id="IPR015943">
    <property type="entry name" value="WD40/YVTN_repeat-like_dom_sf"/>
</dbReference>
<dbReference type="Pfam" id="PF07495">
    <property type="entry name" value="Y_Y_Y"/>
    <property type="match status" value="1"/>
</dbReference>
<keyword evidence="3" id="KW-0597">Phosphoprotein</keyword>
<dbReference type="InterPro" id="IPR011123">
    <property type="entry name" value="Y_Y_Y"/>
</dbReference>
<keyword evidence="7" id="KW-0812">Transmembrane</keyword>
<evidence type="ECO:0000256" key="1">
    <source>
        <dbReference type="ARBA" id="ARBA00000085"/>
    </source>
</evidence>
<dbReference type="PROSITE" id="PS50109">
    <property type="entry name" value="HIS_KIN"/>
    <property type="match status" value="1"/>
</dbReference>
<dbReference type="Gene3D" id="2.60.40.10">
    <property type="entry name" value="Immunoglobulins"/>
    <property type="match status" value="1"/>
</dbReference>
<keyword evidence="7" id="KW-1133">Transmembrane helix</keyword>
<dbReference type="InterPro" id="IPR036097">
    <property type="entry name" value="HisK_dim/P_sf"/>
</dbReference>
<gene>
    <name evidence="10" type="ORF">GD597_12500</name>
</gene>
<dbReference type="InterPro" id="IPR003661">
    <property type="entry name" value="HisK_dim/P_dom"/>
</dbReference>
<evidence type="ECO:0000313" key="10">
    <source>
        <dbReference type="EMBL" id="NNV56284.1"/>
    </source>
</evidence>
<dbReference type="PANTHER" id="PTHR43547">
    <property type="entry name" value="TWO-COMPONENT HISTIDINE KINASE"/>
    <property type="match status" value="1"/>
</dbReference>
<dbReference type="Gene3D" id="1.10.287.130">
    <property type="match status" value="1"/>
</dbReference>
<reference evidence="10" key="1">
    <citation type="submission" date="2019-10" db="EMBL/GenBank/DDBJ databases">
        <title>Draft genome sequence of Panacibacter sp. KCS-6.</title>
        <authorList>
            <person name="Yim K.J."/>
        </authorList>
    </citation>
    <scope>NUCLEOTIDE SEQUENCE</scope>
    <source>
        <strain evidence="10">KCS-6</strain>
    </source>
</reference>
<dbReference type="GO" id="GO:0000155">
    <property type="term" value="F:phosphorelay sensor kinase activity"/>
    <property type="evidence" value="ECO:0007669"/>
    <property type="project" value="InterPro"/>
</dbReference>
<dbReference type="CDD" id="cd00082">
    <property type="entry name" value="HisKA"/>
    <property type="match status" value="1"/>
</dbReference>
<dbReference type="PANTHER" id="PTHR43547:SF2">
    <property type="entry name" value="HYBRID SIGNAL TRANSDUCTION HISTIDINE KINASE C"/>
    <property type="match status" value="1"/>
</dbReference>
<evidence type="ECO:0000256" key="2">
    <source>
        <dbReference type="ARBA" id="ARBA00012438"/>
    </source>
</evidence>
<accession>A0A8J8JV62</accession>
<dbReference type="InterPro" id="IPR011110">
    <property type="entry name" value="Reg_prop"/>
</dbReference>
<name>A0A8J8JV62_9BACT</name>
<feature type="transmembrane region" description="Helical" evidence="7">
    <location>
        <begin position="799"/>
        <end position="819"/>
    </location>
</feature>
<dbReference type="Gene3D" id="3.30.565.10">
    <property type="entry name" value="Histidine kinase-like ATPase, C-terminal domain"/>
    <property type="match status" value="1"/>
</dbReference>
<evidence type="ECO:0000256" key="8">
    <source>
        <dbReference type="SAM" id="SignalP"/>
    </source>
</evidence>
<dbReference type="SMART" id="SM00388">
    <property type="entry name" value="HisKA"/>
    <property type="match status" value="1"/>
</dbReference>
<dbReference type="InterPro" id="IPR013783">
    <property type="entry name" value="Ig-like_fold"/>
</dbReference>
<comment type="caution">
    <text evidence="10">The sequence shown here is derived from an EMBL/GenBank/DDBJ whole genome shotgun (WGS) entry which is preliminary data.</text>
</comment>
<keyword evidence="11" id="KW-1185">Reference proteome</keyword>
<evidence type="ECO:0000313" key="11">
    <source>
        <dbReference type="Proteomes" id="UP000598971"/>
    </source>
</evidence>
<evidence type="ECO:0000256" key="4">
    <source>
        <dbReference type="ARBA" id="ARBA00022679"/>
    </source>
</evidence>
<dbReference type="InterPro" id="IPR036890">
    <property type="entry name" value="HATPase_C_sf"/>
</dbReference>
<keyword evidence="5" id="KW-0418">Kinase</keyword>
<proteinExistence type="predicted"/>
<evidence type="ECO:0000256" key="6">
    <source>
        <dbReference type="SAM" id="Coils"/>
    </source>
</evidence>
<evidence type="ECO:0000259" key="9">
    <source>
        <dbReference type="PROSITE" id="PS50109"/>
    </source>
</evidence>
<dbReference type="FunFam" id="3.30.565.10:FF:000006">
    <property type="entry name" value="Sensor histidine kinase WalK"/>
    <property type="match status" value="1"/>
</dbReference>
<dbReference type="FunFam" id="2.60.40.10:FF:000791">
    <property type="entry name" value="Two-component system sensor histidine kinase/response regulator"/>
    <property type="match status" value="1"/>
</dbReference>
<dbReference type="SMART" id="SM00387">
    <property type="entry name" value="HATPase_c"/>
    <property type="match status" value="1"/>
</dbReference>
<dbReference type="PRINTS" id="PR00344">
    <property type="entry name" value="BCTRLSENSOR"/>
</dbReference>
<protein>
    <recommendedName>
        <fullName evidence="2">histidine kinase</fullName>
        <ecNumber evidence="2">2.7.13.3</ecNumber>
    </recommendedName>
</protein>
<dbReference type="InterPro" id="IPR003594">
    <property type="entry name" value="HATPase_dom"/>
</dbReference>
<dbReference type="AlphaFoldDB" id="A0A8J8JV62"/>
<dbReference type="Pfam" id="PF00512">
    <property type="entry name" value="HisKA"/>
    <property type="match status" value="1"/>
</dbReference>
<organism evidence="10 11">
    <name type="scientific">Limnovirga soli</name>
    <dbReference type="NCBI Taxonomy" id="2656915"/>
    <lineage>
        <taxon>Bacteria</taxon>
        <taxon>Pseudomonadati</taxon>
        <taxon>Bacteroidota</taxon>
        <taxon>Chitinophagia</taxon>
        <taxon>Chitinophagales</taxon>
        <taxon>Chitinophagaceae</taxon>
        <taxon>Limnovirga</taxon>
    </lineage>
</organism>
<comment type="catalytic activity">
    <reaction evidence="1">
        <text>ATP + protein L-histidine = ADP + protein N-phospho-L-histidine.</text>
        <dbReference type="EC" id="2.7.13.3"/>
    </reaction>
</comment>
<evidence type="ECO:0000256" key="5">
    <source>
        <dbReference type="ARBA" id="ARBA00022777"/>
    </source>
</evidence>
<dbReference type="EC" id="2.7.13.3" evidence="2"/>
<dbReference type="RefSeq" id="WP_171608224.1">
    <property type="nucleotide sequence ID" value="NZ_WHPF01000008.1"/>
</dbReference>
<dbReference type="InterPro" id="IPR004358">
    <property type="entry name" value="Sig_transdc_His_kin-like_C"/>
</dbReference>
<feature type="coiled-coil region" evidence="6">
    <location>
        <begin position="821"/>
        <end position="885"/>
    </location>
</feature>
<feature type="domain" description="Histidine kinase" evidence="9">
    <location>
        <begin position="890"/>
        <end position="1103"/>
    </location>
</feature>
<dbReference type="Proteomes" id="UP000598971">
    <property type="component" value="Unassembled WGS sequence"/>
</dbReference>
<keyword evidence="6" id="KW-0175">Coiled coil</keyword>
<dbReference type="SUPFAM" id="SSF55874">
    <property type="entry name" value="ATPase domain of HSP90 chaperone/DNA topoisomerase II/histidine kinase"/>
    <property type="match status" value="1"/>
</dbReference>
<keyword evidence="8" id="KW-0732">Signal</keyword>
<sequence length="1108" mass="125708">MKSQILILLLCMQIFALHSFCQAPLQFKHITTAEGLSQGHVSAIVKDYKGFMWFGTDGGLNKYDGYTFTIFKHDPLKPNSIADNMVLDILEDTDSTLWVATANGLDKFNRSNNSFTHYLYGNSIFINDIFEDHQKQLWIATKGGLYVFNKITNRFTLFKHYSHAANSLADDYVYDIAEDDTHHMWLATINGLNKYDPVKKAFTLYHHNANDKNSIGSNWIKTVFKDRKGRIWIGTQGSGVSMFNAATNNFTHYRHYSNDKNSISHNDILCFGEYGNGDLWIGTENGGINFFDEQHQKFVCYKNDEFDIGSISNNSIYSIYRDDIGNMWVGTWSNGVNFLPVVPEKFEKYTHISGKKNSLSNSSVLSIACDARNNLWIGTDGGGLNNIDFVSGLIRRFTFKPGKENAVNADYVLSVVNIDDQRLGLGYQREGMDILNTQTRKVEAHVPLYSDKSSGQEYSANTLYKDRNGKIWIGSWGGGLYCYDTKTKQLACFKNNTKDKTSLINDFINCILQDNDGNYWIGTDVGMDKLDVDKQVFIHYLQSPQQKGSISNNLVQNIFQDTKGRLWIATGGGLNLYDYATNTFKAFTEANGLPDDMIESILQDQNGNLWISTDNGIAEFNPETSAIITTYGLADGLQGNEFKMASSYRNVDGEMFFGGPNGLNVFHPDKMPFNNHVPSVYITKLLLYNKAVEIGDNDQILTKDISETKEIIVSHLLMDISFEFAALNYISPEKNQYAYRLEGFDDNWNNVGTKRSATYTNLDPGTYTFTVKGTNNDGVWNEKGASIKVIVTPPFWQTWWFILLAIAWICLLIFAFYRFRVNVIEHQKVQLEQKIKEQTAQLIFLNDNERKARLEAEKATLESERARQEADLANIELVAKNKELEQFAYVVSHDLQEPLRTTTSFIQLLEKHFHGQTDETTSRYLYFIRDAADRMKVLIKDLLEFSRIGANALLGKIDCNAILHNVLVDIDVAVKEANAQIHADTLPVLYGYATEIKLLLQNLIVNAIKFSRKDVEPRIYITVAEQTDTWLFTVKDNGIGIDNKFYDKIFVIFQRLHSKGVYEGSGIGLSHCKKIVSMHKGKIWVESTPGEGSTFYFTIAKNLEAASK</sequence>
<dbReference type="EMBL" id="WHPF01000008">
    <property type="protein sequence ID" value="NNV56284.1"/>
    <property type="molecule type" value="Genomic_DNA"/>
</dbReference>
<feature type="chain" id="PRO_5035166254" description="histidine kinase" evidence="8">
    <location>
        <begin position="24"/>
        <end position="1108"/>
    </location>
</feature>
<dbReference type="CDD" id="cd00146">
    <property type="entry name" value="PKD"/>
    <property type="match status" value="1"/>
</dbReference>
<dbReference type="Gene3D" id="2.130.10.10">
    <property type="entry name" value="YVTN repeat-like/Quinoprotein amine dehydrogenase"/>
    <property type="match status" value="2"/>
</dbReference>
<dbReference type="Pfam" id="PF02518">
    <property type="entry name" value="HATPase_c"/>
    <property type="match status" value="1"/>
</dbReference>
<dbReference type="Pfam" id="PF07494">
    <property type="entry name" value="Reg_prop"/>
    <property type="match status" value="8"/>
</dbReference>
<dbReference type="InterPro" id="IPR005467">
    <property type="entry name" value="His_kinase_dom"/>
</dbReference>
<keyword evidence="7" id="KW-0472">Membrane</keyword>